<keyword evidence="3" id="KW-1185">Reference proteome</keyword>
<dbReference type="EMBL" id="JRLV01000005">
    <property type="protein sequence ID" value="KGO82595.1"/>
    <property type="molecule type" value="Genomic_DNA"/>
</dbReference>
<evidence type="ECO:0000259" key="1">
    <source>
        <dbReference type="Pfam" id="PF08818"/>
    </source>
</evidence>
<dbReference type="Gene3D" id="3.90.1150.200">
    <property type="match status" value="1"/>
</dbReference>
<dbReference type="InterPro" id="IPR016786">
    <property type="entry name" value="YdeI_bac"/>
</dbReference>
<dbReference type="Pfam" id="PF08818">
    <property type="entry name" value="DUF1801"/>
    <property type="match status" value="1"/>
</dbReference>
<protein>
    <recommendedName>
        <fullName evidence="1">YdhG-like domain-containing protein</fullName>
    </recommendedName>
</protein>
<comment type="caution">
    <text evidence="2">The sequence shown here is derived from an EMBL/GenBank/DDBJ whole genome shotgun (WGS) entry which is preliminary data.</text>
</comment>
<dbReference type="RefSeq" id="WP_035132028.1">
    <property type="nucleotide sequence ID" value="NZ_JRLV01000005.1"/>
</dbReference>
<dbReference type="PIRSF" id="PIRSF021308">
    <property type="entry name" value="UCP021308"/>
    <property type="match status" value="1"/>
</dbReference>
<name>A0A0A2M2N7_9FLAO</name>
<dbReference type="eggNOG" id="COG4430">
    <property type="taxonomic scope" value="Bacteria"/>
</dbReference>
<organism evidence="2 3">
    <name type="scientific">Flavobacterium beibuense F44-8</name>
    <dbReference type="NCBI Taxonomy" id="1406840"/>
    <lineage>
        <taxon>Bacteria</taxon>
        <taxon>Pseudomonadati</taxon>
        <taxon>Bacteroidota</taxon>
        <taxon>Flavobacteriia</taxon>
        <taxon>Flavobacteriales</taxon>
        <taxon>Flavobacteriaceae</taxon>
        <taxon>Flavobacterium</taxon>
    </lineage>
</organism>
<feature type="domain" description="YdhG-like" evidence="1">
    <location>
        <begin position="13"/>
        <end position="109"/>
    </location>
</feature>
<proteinExistence type="predicted"/>
<dbReference type="AlphaFoldDB" id="A0A0A2M2N7"/>
<dbReference type="Proteomes" id="UP000030129">
    <property type="component" value="Unassembled WGS sequence"/>
</dbReference>
<evidence type="ECO:0000313" key="2">
    <source>
        <dbReference type="EMBL" id="KGO82595.1"/>
    </source>
</evidence>
<evidence type="ECO:0000313" key="3">
    <source>
        <dbReference type="Proteomes" id="UP000030129"/>
    </source>
</evidence>
<dbReference type="Pfam" id="PF13376">
    <property type="entry name" value="OmdA"/>
    <property type="match status" value="1"/>
</dbReference>
<sequence>MSQKKTWDKTNQWAEELELLKSIIVKTPLTETTKWGGIVYTYNNKNILGIGGFKNFFTIWFFKGVFLKDEKNVLVNANEGNTKSLRQWRFTDKSEVNEKLVLNYINEAIEVEKAGLEIKPEKRETVIPEALQQELDINKALKTAFETLTPFKQREYAEFIETAKREATKFSRLEKIKPMILEGIGLNDKYR</sequence>
<dbReference type="SUPFAM" id="SSF159888">
    <property type="entry name" value="YdhG-like"/>
    <property type="match status" value="1"/>
</dbReference>
<gene>
    <name evidence="2" type="ORF">Q763_05735</name>
</gene>
<accession>A0A0A2M2N7</accession>
<dbReference type="InterPro" id="IPR014922">
    <property type="entry name" value="YdhG-like"/>
</dbReference>
<reference evidence="2 3" key="1">
    <citation type="submission" date="2013-09" db="EMBL/GenBank/DDBJ databases">
        <authorList>
            <person name="Zeng Z."/>
            <person name="Chen C."/>
        </authorList>
    </citation>
    <scope>NUCLEOTIDE SEQUENCE [LARGE SCALE GENOMIC DNA]</scope>
    <source>
        <strain evidence="2 3">F44-8</strain>
    </source>
</reference>
<dbReference type="STRING" id="1406840.Q763_05735"/>